<accession>A0AAU7JQA2</accession>
<dbReference type="InterPro" id="IPR005561">
    <property type="entry name" value="ANTAR"/>
</dbReference>
<evidence type="ECO:0000256" key="5">
    <source>
        <dbReference type="SAM" id="MobiDB-lite"/>
    </source>
</evidence>
<dbReference type="AlphaFoldDB" id="A0AAU7JQA2"/>
<reference evidence="7" key="1">
    <citation type="submission" date="2024-05" db="EMBL/GenBank/DDBJ databases">
        <authorList>
            <person name="Kim S."/>
            <person name="Heo J."/>
            <person name="Choi H."/>
            <person name="Choi Y."/>
            <person name="Kwon S.-W."/>
            <person name="Kim Y."/>
        </authorList>
    </citation>
    <scope>NUCLEOTIDE SEQUENCE</scope>
    <source>
        <strain evidence="7">KACC 23699</strain>
    </source>
</reference>
<name>A0AAU7JQA2_9MICO</name>
<keyword evidence="4" id="KW-0804">Transcription</keyword>
<dbReference type="SUPFAM" id="SSF52172">
    <property type="entry name" value="CheY-like"/>
    <property type="match status" value="1"/>
</dbReference>
<dbReference type="Gene3D" id="1.10.10.10">
    <property type="entry name" value="Winged helix-like DNA-binding domain superfamily/Winged helix DNA-binding domain"/>
    <property type="match status" value="1"/>
</dbReference>
<proteinExistence type="predicted"/>
<dbReference type="InterPro" id="IPR003018">
    <property type="entry name" value="GAF"/>
</dbReference>
<dbReference type="GO" id="GO:0003723">
    <property type="term" value="F:RNA binding"/>
    <property type="evidence" value="ECO:0007669"/>
    <property type="project" value="InterPro"/>
</dbReference>
<dbReference type="SMART" id="SM01012">
    <property type="entry name" value="ANTAR"/>
    <property type="match status" value="1"/>
</dbReference>
<dbReference type="Gene3D" id="3.30.450.40">
    <property type="match status" value="1"/>
</dbReference>
<feature type="region of interest" description="Disordered" evidence="5">
    <location>
        <begin position="236"/>
        <end position="257"/>
    </location>
</feature>
<evidence type="ECO:0000256" key="1">
    <source>
        <dbReference type="ARBA" id="ARBA00022679"/>
    </source>
</evidence>
<dbReference type="GO" id="GO:0016301">
    <property type="term" value="F:kinase activity"/>
    <property type="evidence" value="ECO:0007669"/>
    <property type="project" value="UniProtKB-KW"/>
</dbReference>
<dbReference type="Pfam" id="PF03861">
    <property type="entry name" value="ANTAR"/>
    <property type="match status" value="1"/>
</dbReference>
<dbReference type="SMART" id="SM00065">
    <property type="entry name" value="GAF"/>
    <property type="match status" value="1"/>
</dbReference>
<protein>
    <submittedName>
        <fullName evidence="7">GAF and ANTAR domain-containing protein</fullName>
    </submittedName>
</protein>
<evidence type="ECO:0000256" key="4">
    <source>
        <dbReference type="ARBA" id="ARBA00023163"/>
    </source>
</evidence>
<dbReference type="InterPro" id="IPR029016">
    <property type="entry name" value="GAF-like_dom_sf"/>
</dbReference>
<sequence>MVDPTDAPRPGESLDLAAVYAELQNLLLDSPAVADFLDQLASLSVGLVSGSSCGITMRRDRQVVTAAHSDDFAMLLDNVQYSSGQGPCLQALHTGRRVDVPDLAADGRWPKYRDSALANGVGSSVSLPLRVNGDTVGALNLYNKRPHTFTDSDIAILESYAQQAAIALALLLRQAHHEVVQREMLEGVATRALIDQAIGILMAQRKVTASEALAVLREQSQNSNRKVSSLATELIRTTTGHEPEPPRPFTLSGPSTR</sequence>
<keyword evidence="1" id="KW-0808">Transferase</keyword>
<evidence type="ECO:0000259" key="6">
    <source>
        <dbReference type="PROSITE" id="PS50921"/>
    </source>
</evidence>
<evidence type="ECO:0000256" key="2">
    <source>
        <dbReference type="ARBA" id="ARBA00022777"/>
    </source>
</evidence>
<dbReference type="PIRSF" id="PIRSF036625">
    <property type="entry name" value="GAF_ANTAR"/>
    <property type="match status" value="1"/>
</dbReference>
<dbReference type="Pfam" id="PF13185">
    <property type="entry name" value="GAF_2"/>
    <property type="match status" value="1"/>
</dbReference>
<keyword evidence="2" id="KW-0418">Kinase</keyword>
<evidence type="ECO:0000256" key="3">
    <source>
        <dbReference type="ARBA" id="ARBA00023015"/>
    </source>
</evidence>
<dbReference type="InterPro" id="IPR012074">
    <property type="entry name" value="GAF_ANTAR"/>
</dbReference>
<dbReference type="SUPFAM" id="SSF55781">
    <property type="entry name" value="GAF domain-like"/>
    <property type="match status" value="1"/>
</dbReference>
<dbReference type="InterPro" id="IPR036388">
    <property type="entry name" value="WH-like_DNA-bd_sf"/>
</dbReference>
<feature type="domain" description="ANTAR" evidence="6">
    <location>
        <begin position="174"/>
        <end position="235"/>
    </location>
</feature>
<keyword evidence="3" id="KW-0805">Transcription regulation</keyword>
<organism evidence="7">
    <name type="scientific">Pedococcus sp. KACC 23699</name>
    <dbReference type="NCBI Taxonomy" id="3149228"/>
    <lineage>
        <taxon>Bacteria</taxon>
        <taxon>Bacillati</taxon>
        <taxon>Actinomycetota</taxon>
        <taxon>Actinomycetes</taxon>
        <taxon>Micrococcales</taxon>
        <taxon>Intrasporangiaceae</taxon>
        <taxon>Pedococcus</taxon>
    </lineage>
</organism>
<dbReference type="InterPro" id="IPR011006">
    <property type="entry name" value="CheY-like_superfamily"/>
</dbReference>
<gene>
    <name evidence="7" type="ORF">ABEG17_12245</name>
</gene>
<dbReference type="RefSeq" id="WP_406829759.1">
    <property type="nucleotide sequence ID" value="NZ_CP157483.1"/>
</dbReference>
<dbReference type="PROSITE" id="PS50921">
    <property type="entry name" value="ANTAR"/>
    <property type="match status" value="1"/>
</dbReference>
<dbReference type="EMBL" id="CP157483">
    <property type="protein sequence ID" value="XBO42350.1"/>
    <property type="molecule type" value="Genomic_DNA"/>
</dbReference>
<evidence type="ECO:0000313" key="7">
    <source>
        <dbReference type="EMBL" id="XBO42350.1"/>
    </source>
</evidence>